<organism evidence="14 15">
    <name type="scientific">Carpediemonas membranifera</name>
    <dbReference type="NCBI Taxonomy" id="201153"/>
    <lineage>
        <taxon>Eukaryota</taxon>
        <taxon>Metamonada</taxon>
        <taxon>Carpediemonas-like organisms</taxon>
        <taxon>Carpediemonas</taxon>
    </lineage>
</organism>
<dbReference type="InterPro" id="IPR006195">
    <property type="entry name" value="aa-tRNA-synth_II"/>
</dbReference>
<dbReference type="CDD" id="cd00771">
    <property type="entry name" value="ThrRS_core"/>
    <property type="match status" value="1"/>
</dbReference>
<evidence type="ECO:0000256" key="8">
    <source>
        <dbReference type="ARBA" id="ARBA00022917"/>
    </source>
</evidence>
<dbReference type="EMBL" id="JAHDYR010000012">
    <property type="protein sequence ID" value="KAG9395113.1"/>
    <property type="molecule type" value="Genomic_DNA"/>
</dbReference>
<feature type="domain" description="Aminoacyl-transfer RNA synthetases class-II family profile" evidence="13">
    <location>
        <begin position="336"/>
        <end position="628"/>
    </location>
</feature>
<keyword evidence="5 14" id="KW-0436">Ligase</keyword>
<dbReference type="Gene3D" id="3.30.980.10">
    <property type="entry name" value="Threonyl-trna Synthetase, Chain A, domain 2"/>
    <property type="match status" value="1"/>
</dbReference>
<dbReference type="InterPro" id="IPR036621">
    <property type="entry name" value="Anticodon-bd_dom_sf"/>
</dbReference>
<name>A0A8J6AVB9_9EUKA</name>
<evidence type="ECO:0000256" key="2">
    <source>
        <dbReference type="ARBA" id="ARBA00008226"/>
    </source>
</evidence>
<protein>
    <recommendedName>
        <fullName evidence="12">Probable threonine--tRNA ligase, cytoplasmic</fullName>
        <ecNumber evidence="3">6.1.1.3</ecNumber>
    </recommendedName>
    <alternativeName>
        <fullName evidence="10">Threonyl-tRNA synthetase</fullName>
    </alternativeName>
</protein>
<dbReference type="Gene3D" id="3.40.50.800">
    <property type="entry name" value="Anticodon-binding domain"/>
    <property type="match status" value="1"/>
</dbReference>
<comment type="catalytic activity">
    <reaction evidence="11">
        <text>tRNA(Thr) + L-threonine + ATP = L-threonyl-tRNA(Thr) + AMP + diphosphate + H(+)</text>
        <dbReference type="Rhea" id="RHEA:24624"/>
        <dbReference type="Rhea" id="RHEA-COMP:9670"/>
        <dbReference type="Rhea" id="RHEA-COMP:9704"/>
        <dbReference type="ChEBI" id="CHEBI:15378"/>
        <dbReference type="ChEBI" id="CHEBI:30616"/>
        <dbReference type="ChEBI" id="CHEBI:33019"/>
        <dbReference type="ChEBI" id="CHEBI:57926"/>
        <dbReference type="ChEBI" id="CHEBI:78442"/>
        <dbReference type="ChEBI" id="CHEBI:78534"/>
        <dbReference type="ChEBI" id="CHEBI:456215"/>
        <dbReference type="EC" id="6.1.1.3"/>
    </reaction>
</comment>
<evidence type="ECO:0000256" key="4">
    <source>
        <dbReference type="ARBA" id="ARBA00022490"/>
    </source>
</evidence>
<dbReference type="SUPFAM" id="SSF55681">
    <property type="entry name" value="Class II aaRS and biotin synthetases"/>
    <property type="match status" value="1"/>
</dbReference>
<dbReference type="SUPFAM" id="SSF55186">
    <property type="entry name" value="ThrRS/AlaRS common domain"/>
    <property type="match status" value="1"/>
</dbReference>
<dbReference type="GO" id="GO:0005524">
    <property type="term" value="F:ATP binding"/>
    <property type="evidence" value="ECO:0007669"/>
    <property type="project" value="UniProtKB-KW"/>
</dbReference>
<dbReference type="InterPro" id="IPR012947">
    <property type="entry name" value="tRNA_SAD"/>
</dbReference>
<dbReference type="PROSITE" id="PS50862">
    <property type="entry name" value="AA_TRNA_LIGASE_II"/>
    <property type="match status" value="1"/>
</dbReference>
<evidence type="ECO:0000259" key="13">
    <source>
        <dbReference type="PROSITE" id="PS50862"/>
    </source>
</evidence>
<keyword evidence="15" id="KW-1185">Reference proteome</keyword>
<dbReference type="InterPro" id="IPR033728">
    <property type="entry name" value="ThrRS_core"/>
</dbReference>
<evidence type="ECO:0000256" key="11">
    <source>
        <dbReference type="ARBA" id="ARBA00049515"/>
    </source>
</evidence>
<accession>A0A8J6AVB9</accession>
<dbReference type="Proteomes" id="UP000717585">
    <property type="component" value="Unassembled WGS sequence"/>
</dbReference>
<dbReference type="GO" id="GO:0005739">
    <property type="term" value="C:mitochondrion"/>
    <property type="evidence" value="ECO:0007669"/>
    <property type="project" value="TreeGrafter"/>
</dbReference>
<dbReference type="NCBIfam" id="TIGR00418">
    <property type="entry name" value="thrS"/>
    <property type="match status" value="1"/>
</dbReference>
<comment type="caution">
    <text evidence="14">The sequence shown here is derived from an EMBL/GenBank/DDBJ whole genome shotgun (WGS) entry which is preliminary data.</text>
</comment>
<sequence>MSIRAAVWADLQKEFGREVADKEVECVVVSGEEEFTLKVSSKLSFIDLLNQEVGPEGNKQKLFTQISPKIIRDKKTKNYNVAAIRDVTATPFVRDAGLPIAENCRIEYLTLESDEGLEVFLHSSAHVLGSVMETMYEAKLTHGPALEKSKHMQAGFFYDARIEGKTVSSSEESLQSIADACLKFAQNPVEKRGNVGHAFERLDVPKIRALELFKENNLKCELISEKVAEGETCSIYKCGDFVDFCRGPHLPNTNLIGAFHIESASQAYFKGDQKNVSLQRVYGMTKPTEKDLKAWLKKKADAEKNDHRLIGRTQGLFFFHEYSPGSAFFTKLGAHIYNKMEELMKSECFLRGYDIVKTPLMYNVDLWKTSGHWAHYQEDMFSLDVDQTQFALKPMNCPAHCLMFRHESRSYRQLPLRFADFGTLHRNEASGALSGLSRVRMFHQDDGHIYCTPDQIEDEIFRVLSFVRYLYDDVFGIPYQFHFSTRPAKAMGSVETWEMAETKLRAALDKACGKGNYKIAEGDGAFYGPKIDIKTIDVLDREVQCATVQLDFQLPERFDLRYKTPELGTKKREDMENKADGLREGEARPVMIHRAICGSIERMMSMLIEKYKGAWPLWLSPRQVVMLPCPAVYGDSDEDISAALVELSKVDGFKYAGKTIADLSAEDRAEVRRMETDRRQAVVEAATASLKETMLRHRVMYSVDESVNPLMGRLRAVAKDRFNYVLVYGYDELKDYAESGKISFMVRRRGAKKASKGDLLTLDEFFAEFDERVRTFDKSDVDM</sequence>
<dbReference type="PANTHER" id="PTHR11451">
    <property type="entry name" value="THREONINE-TRNA LIGASE"/>
    <property type="match status" value="1"/>
</dbReference>
<dbReference type="AlphaFoldDB" id="A0A8J6AVB9"/>
<dbReference type="Pfam" id="PF00587">
    <property type="entry name" value="tRNA-synt_2b"/>
    <property type="match status" value="1"/>
</dbReference>
<evidence type="ECO:0000256" key="12">
    <source>
        <dbReference type="ARBA" id="ARBA00072369"/>
    </source>
</evidence>
<evidence type="ECO:0000256" key="7">
    <source>
        <dbReference type="ARBA" id="ARBA00022840"/>
    </source>
</evidence>
<dbReference type="PANTHER" id="PTHR11451:SF44">
    <property type="entry name" value="THREONINE--TRNA LIGASE, CHLOROPLASTIC_MITOCHONDRIAL 2"/>
    <property type="match status" value="1"/>
</dbReference>
<proteinExistence type="inferred from homology"/>
<dbReference type="FunFam" id="3.30.930.10:FF:000019">
    <property type="entry name" value="Threonine--tRNA ligase"/>
    <property type="match status" value="1"/>
</dbReference>
<reference evidence="14" key="1">
    <citation type="submission" date="2021-05" db="EMBL/GenBank/DDBJ databases">
        <title>A free-living protist that lacks canonical eukaryotic 1 DNA replication and segregation systems.</title>
        <authorList>
            <person name="Salas-Leiva D.E."/>
            <person name="Tromer E.C."/>
            <person name="Curtis B.A."/>
            <person name="Jerlstrom-Hultqvist J."/>
            <person name="Kolisko M."/>
            <person name="Yi Z."/>
            <person name="Salas-Leiva J.S."/>
            <person name="Gallot-Lavallee L."/>
            <person name="Kops G.J.P.L."/>
            <person name="Archibald J.M."/>
            <person name="Simpson A.G.B."/>
            <person name="Roger A.J."/>
        </authorList>
    </citation>
    <scope>NUCLEOTIDE SEQUENCE</scope>
    <source>
        <strain evidence="14">BICM</strain>
    </source>
</reference>
<dbReference type="GO" id="GO:0004829">
    <property type="term" value="F:threonine-tRNA ligase activity"/>
    <property type="evidence" value="ECO:0007669"/>
    <property type="project" value="UniProtKB-EC"/>
</dbReference>
<dbReference type="SMART" id="SM00863">
    <property type="entry name" value="tRNA_SAD"/>
    <property type="match status" value="1"/>
</dbReference>
<comment type="similarity">
    <text evidence="2">Belongs to the class-II aminoacyl-tRNA synthetase family.</text>
</comment>
<evidence type="ECO:0000256" key="1">
    <source>
        <dbReference type="ARBA" id="ARBA00004496"/>
    </source>
</evidence>
<evidence type="ECO:0000256" key="6">
    <source>
        <dbReference type="ARBA" id="ARBA00022741"/>
    </source>
</evidence>
<evidence type="ECO:0000256" key="10">
    <source>
        <dbReference type="ARBA" id="ARBA00031900"/>
    </source>
</evidence>
<dbReference type="InterPro" id="IPR002314">
    <property type="entry name" value="aa-tRNA-synt_IIb"/>
</dbReference>
<keyword evidence="8" id="KW-0648">Protein biosynthesis</keyword>
<gene>
    <name evidence="14" type="ORF">J8273_0332</name>
</gene>
<dbReference type="InterPro" id="IPR045864">
    <property type="entry name" value="aa-tRNA-synth_II/BPL/LPL"/>
</dbReference>
<dbReference type="PRINTS" id="PR01047">
    <property type="entry name" value="TRNASYNTHTHR"/>
</dbReference>
<dbReference type="FunFam" id="3.30.980.10:FF:000005">
    <property type="entry name" value="Threonyl-tRNA synthetase, mitochondrial"/>
    <property type="match status" value="1"/>
</dbReference>
<keyword evidence="9" id="KW-0030">Aminoacyl-tRNA synthetase</keyword>
<dbReference type="GO" id="GO:0006435">
    <property type="term" value="P:threonyl-tRNA aminoacylation"/>
    <property type="evidence" value="ECO:0007669"/>
    <property type="project" value="InterPro"/>
</dbReference>
<evidence type="ECO:0000256" key="5">
    <source>
        <dbReference type="ARBA" id="ARBA00022598"/>
    </source>
</evidence>
<evidence type="ECO:0000313" key="14">
    <source>
        <dbReference type="EMBL" id="KAG9395113.1"/>
    </source>
</evidence>
<dbReference type="EC" id="6.1.1.3" evidence="3"/>
<evidence type="ECO:0000256" key="3">
    <source>
        <dbReference type="ARBA" id="ARBA00013163"/>
    </source>
</evidence>
<dbReference type="Gene3D" id="3.30.930.10">
    <property type="entry name" value="Bira Bifunctional Protein, Domain 2"/>
    <property type="match status" value="1"/>
</dbReference>
<dbReference type="InterPro" id="IPR018163">
    <property type="entry name" value="Thr/Ala-tRNA-synth_IIc_edit"/>
</dbReference>
<keyword evidence="6" id="KW-0547">Nucleotide-binding</keyword>
<dbReference type="Pfam" id="PF07973">
    <property type="entry name" value="tRNA_SAD"/>
    <property type="match status" value="1"/>
</dbReference>
<dbReference type="OrthoDB" id="5423599at2759"/>
<evidence type="ECO:0000256" key="9">
    <source>
        <dbReference type="ARBA" id="ARBA00023146"/>
    </source>
</evidence>
<keyword evidence="4" id="KW-0963">Cytoplasm</keyword>
<comment type="subcellular location">
    <subcellularLocation>
        <location evidence="1">Cytoplasm</location>
    </subcellularLocation>
</comment>
<keyword evidence="7" id="KW-0067">ATP-binding</keyword>
<evidence type="ECO:0000313" key="15">
    <source>
        <dbReference type="Proteomes" id="UP000717585"/>
    </source>
</evidence>
<dbReference type="InterPro" id="IPR002320">
    <property type="entry name" value="Thr-tRNA-ligase_IIa"/>
</dbReference>